<feature type="region of interest" description="Disordered" evidence="1">
    <location>
        <begin position="188"/>
        <end position="215"/>
    </location>
</feature>
<feature type="transmembrane region" description="Helical" evidence="2">
    <location>
        <begin position="32"/>
        <end position="53"/>
    </location>
</feature>
<keyword evidence="2" id="KW-0472">Membrane</keyword>
<dbReference type="STRING" id="1161919.EPIR_3487"/>
<dbReference type="AlphaFoldDB" id="V5ZC43"/>
<evidence type="ECO:0000256" key="2">
    <source>
        <dbReference type="SAM" id="Phobius"/>
    </source>
</evidence>
<dbReference type="EMBL" id="CAHS01000022">
    <property type="protein sequence ID" value="CCG88850.1"/>
    <property type="molecule type" value="Genomic_DNA"/>
</dbReference>
<gene>
    <name evidence="3" type="ORF">EPIR_3487</name>
</gene>
<dbReference type="Proteomes" id="UP000018217">
    <property type="component" value="Unassembled WGS sequence"/>
</dbReference>
<feature type="transmembrane region" description="Helical" evidence="2">
    <location>
        <begin position="133"/>
        <end position="151"/>
    </location>
</feature>
<keyword evidence="2" id="KW-1133">Transmembrane helix</keyword>
<keyword evidence="4" id="KW-1185">Reference proteome</keyword>
<sequence length="349" mass="39368">MSIAEFNRTYAADNQINAQDNAFSKSYKSSRLVKLCVQIAMMLLAFWFSDLAFDISWSAEYVSKATADVGTKGAALMMAWTSGGMLLHLYIYRRRCFYWVLPQGAVWLAFGDLLAAPYWMALSGYLLAVCVRFKAYTTLLILIMMLSTLAYKDIYSDVSHRAFLYPFAVLLALAIFWERKRPDLSRLSKAPSPGPVERSFGDAERTQPTTEKPTEKTQFSAFWLELHALSAQPRLPELLQKELDELIGYAELILGCMQNDPQDVKPGSAFLERYLPQVGKVVKRGLVLSAQAQLHGGLPEVEKNCLQALQALRSAFAQQHFRLLENDTLEFETDLSVLNSLLKTDGFKQ</sequence>
<comment type="caution">
    <text evidence="3">The sequence shown here is derived from an EMBL/GenBank/DDBJ whole genome shotgun (WGS) entry which is preliminary data.</text>
</comment>
<keyword evidence="2" id="KW-0812">Transmembrane</keyword>
<proteinExistence type="predicted"/>
<feature type="transmembrane region" description="Helical" evidence="2">
    <location>
        <begin position="73"/>
        <end position="92"/>
    </location>
</feature>
<evidence type="ECO:0000313" key="3">
    <source>
        <dbReference type="EMBL" id="CCG88850.1"/>
    </source>
</evidence>
<evidence type="ECO:0000313" key="4">
    <source>
        <dbReference type="Proteomes" id="UP000018217"/>
    </source>
</evidence>
<dbReference type="RefSeq" id="WP_023656582.1">
    <property type="nucleotide sequence ID" value="NZ_CAHS01000022.1"/>
</dbReference>
<evidence type="ECO:0000256" key="1">
    <source>
        <dbReference type="SAM" id="MobiDB-lite"/>
    </source>
</evidence>
<accession>V5ZC43</accession>
<dbReference type="OrthoDB" id="6623608at2"/>
<reference evidence="3 4" key="1">
    <citation type="journal article" date="2013" name="Syst. Appl. Microbiol.">
        <title>Phylogenetic position and virulence apparatus of the pear flower necrosis pathogen Erwinia piriflorinigrans CFBP 5888T as assessed by comparative genomics.</title>
        <authorList>
            <person name="Smits T.H."/>
            <person name="Rezzonico F."/>
            <person name="Lopez M.M."/>
            <person name="Blom J."/>
            <person name="Goesmann A."/>
            <person name="Frey J.E."/>
            <person name="Duffy B."/>
        </authorList>
    </citation>
    <scope>NUCLEOTIDE SEQUENCE [LARGE SCALE GENOMIC DNA]</scope>
    <source>
        <strain evidence="4">CFBP5888</strain>
    </source>
</reference>
<feature type="transmembrane region" description="Helical" evidence="2">
    <location>
        <begin position="104"/>
        <end position="127"/>
    </location>
</feature>
<name>V5ZC43_9GAMM</name>
<protein>
    <submittedName>
        <fullName evidence="3">Uncharacterized protein</fullName>
    </submittedName>
</protein>
<feature type="transmembrane region" description="Helical" evidence="2">
    <location>
        <begin position="158"/>
        <end position="177"/>
    </location>
</feature>
<organism evidence="3 4">
    <name type="scientific">Erwinia piriflorinigrans CFBP 5888</name>
    <dbReference type="NCBI Taxonomy" id="1161919"/>
    <lineage>
        <taxon>Bacteria</taxon>
        <taxon>Pseudomonadati</taxon>
        <taxon>Pseudomonadota</taxon>
        <taxon>Gammaproteobacteria</taxon>
        <taxon>Enterobacterales</taxon>
        <taxon>Erwiniaceae</taxon>
        <taxon>Erwinia</taxon>
    </lineage>
</organism>